<dbReference type="RefSeq" id="WP_074712065.1">
    <property type="nucleotide sequence ID" value="NZ_FNTV01000001.1"/>
</dbReference>
<dbReference type="InterPro" id="IPR000182">
    <property type="entry name" value="GNAT_dom"/>
</dbReference>
<evidence type="ECO:0000259" key="1">
    <source>
        <dbReference type="PROSITE" id="PS51186"/>
    </source>
</evidence>
<sequence length="159" mass="17577">MTAPLKLTTSREFEAQREAARIWSLAKARRDQNSESDPVEKTLPGIQRRLDLAGAELILATNSKGSVGFTLFAPHEETLEIFYLAVAPDSWGGGVAGALLAGVEEYAREISRGILELWVISDNERAINVYQRAGFIGTDQLQYLESSGQTERRMIKHLG</sequence>
<keyword evidence="2" id="KW-0808">Transferase</keyword>
<name>A0A1H5M4L6_9MICC</name>
<dbReference type="CDD" id="cd04301">
    <property type="entry name" value="NAT_SF"/>
    <property type="match status" value="1"/>
</dbReference>
<dbReference type="InterPro" id="IPR016181">
    <property type="entry name" value="Acyl_CoA_acyltransferase"/>
</dbReference>
<evidence type="ECO:0000313" key="3">
    <source>
        <dbReference type="Proteomes" id="UP000182725"/>
    </source>
</evidence>
<dbReference type="Gene3D" id="3.40.630.30">
    <property type="match status" value="1"/>
</dbReference>
<dbReference type="SUPFAM" id="SSF55729">
    <property type="entry name" value="Acyl-CoA N-acyltransferases (Nat)"/>
    <property type="match status" value="1"/>
</dbReference>
<evidence type="ECO:0000313" key="2">
    <source>
        <dbReference type="EMBL" id="SEE84286.1"/>
    </source>
</evidence>
<gene>
    <name evidence="2" type="ORF">SAMN04489740_2751</name>
</gene>
<reference evidence="2 3" key="1">
    <citation type="submission" date="2016-10" db="EMBL/GenBank/DDBJ databases">
        <authorList>
            <person name="de Groot N.N."/>
        </authorList>
    </citation>
    <scope>NUCLEOTIDE SEQUENCE [LARGE SCALE GENOMIC DNA]</scope>
    <source>
        <strain evidence="2 3">DSM 22274</strain>
    </source>
</reference>
<protein>
    <submittedName>
        <fullName evidence="2">Acetyltransferase (GNAT) family protein</fullName>
    </submittedName>
</protein>
<dbReference type="AlphaFoldDB" id="A0A1H5M4L6"/>
<feature type="domain" description="N-acetyltransferase" evidence="1">
    <location>
        <begin position="20"/>
        <end position="159"/>
    </location>
</feature>
<proteinExistence type="predicted"/>
<dbReference type="Pfam" id="PF00583">
    <property type="entry name" value="Acetyltransf_1"/>
    <property type="match status" value="1"/>
</dbReference>
<dbReference type="GO" id="GO:0016747">
    <property type="term" value="F:acyltransferase activity, transferring groups other than amino-acyl groups"/>
    <property type="evidence" value="ECO:0007669"/>
    <property type="project" value="InterPro"/>
</dbReference>
<dbReference type="EMBL" id="FNTV01000001">
    <property type="protein sequence ID" value="SEE84286.1"/>
    <property type="molecule type" value="Genomic_DNA"/>
</dbReference>
<dbReference type="PROSITE" id="PS51186">
    <property type="entry name" value="GNAT"/>
    <property type="match status" value="1"/>
</dbReference>
<dbReference type="Proteomes" id="UP000182725">
    <property type="component" value="Unassembled WGS sequence"/>
</dbReference>
<accession>A0A1H5M4L6</accession>
<organism evidence="2 3">
    <name type="scientific">Arthrobacter alpinus</name>
    <dbReference type="NCBI Taxonomy" id="656366"/>
    <lineage>
        <taxon>Bacteria</taxon>
        <taxon>Bacillati</taxon>
        <taxon>Actinomycetota</taxon>
        <taxon>Actinomycetes</taxon>
        <taxon>Micrococcales</taxon>
        <taxon>Micrococcaceae</taxon>
        <taxon>Arthrobacter</taxon>
    </lineage>
</organism>